<dbReference type="Pfam" id="PF13205">
    <property type="entry name" value="Big_5"/>
    <property type="match status" value="1"/>
</dbReference>
<keyword evidence="1" id="KW-0732">Signal</keyword>
<gene>
    <name evidence="5" type="ORF">AVDCRST_MAG28-1656</name>
</gene>
<evidence type="ECO:0000256" key="1">
    <source>
        <dbReference type="ARBA" id="ARBA00022729"/>
    </source>
</evidence>
<evidence type="ECO:0000256" key="2">
    <source>
        <dbReference type="ARBA" id="ARBA00023295"/>
    </source>
</evidence>
<keyword evidence="2" id="KW-0378">Hydrolase</keyword>
<dbReference type="SUPFAM" id="SSF50985">
    <property type="entry name" value="RCC1/BLIP-II"/>
    <property type="match status" value="1"/>
</dbReference>
<keyword evidence="2" id="KW-0326">Glycosidase</keyword>
<dbReference type="PROSITE" id="PS50853">
    <property type="entry name" value="FN3"/>
    <property type="match status" value="1"/>
</dbReference>
<sequence length="517" mass="52744">MRKASLKALRGATGEFYGLEKSEPALCTVGGHEQKGATRKGALPLVPVVVLLVALALAVALAGFAVQPAEAQTAGGPVVAWGGFNEFGQLNVPSNLSGVKAISAGGVHNLALKEDGTVVAWGGNYYGQIGVPEGLSGVKAISAGLSHSLALKEDGTVVAWRGYNAYGQGSVPSNLSGVKAISAGTYHNLALKEDGTVVAWGANGLGQTTVPTGLGGVKAVSAGGSHSLALKEDGTVVAWGRNAEGQSSVPSGLSGVKDISAGELHSLALKEDGTVVAWGDNRFDHGSVPYDLGGITAIDASVYHNLALDASAPGPITSFAAIADDGKVSLSWKNPSDTDFQTVRVLRSTTGTATSPEPSAQQTQIYEGTVQSYEDTNLANGTTYYYTAFAKDEVGNWSAGATQSANPADATAPTIDSVTPAARPKPAKSTNVTATFSEAMDEGSLKASGTFTLLQKGKSTPVAASVSYDAATKKVTLTPSKRLKSGETYKVMVTRGAKDAAGNPLAAAKVWSFTIKQ</sequence>
<reference evidence="5" key="1">
    <citation type="submission" date="2020-02" db="EMBL/GenBank/DDBJ databases">
        <authorList>
            <person name="Meier V. D."/>
        </authorList>
    </citation>
    <scope>NUCLEOTIDE SEQUENCE</scope>
    <source>
        <strain evidence="5">AVDCRST_MAG28</strain>
    </source>
</reference>
<keyword evidence="3" id="KW-0812">Transmembrane</keyword>
<accession>A0A6J4Q8Y5</accession>
<dbReference type="PANTHER" id="PTHR45982:SF1">
    <property type="entry name" value="REGULATOR OF CHROMOSOME CONDENSATION"/>
    <property type="match status" value="1"/>
</dbReference>
<dbReference type="InterPro" id="IPR003961">
    <property type="entry name" value="FN3_dom"/>
</dbReference>
<dbReference type="Gene3D" id="2.60.40.1220">
    <property type="match status" value="1"/>
</dbReference>
<dbReference type="SUPFAM" id="SSF49265">
    <property type="entry name" value="Fibronectin type III"/>
    <property type="match status" value="1"/>
</dbReference>
<evidence type="ECO:0000256" key="3">
    <source>
        <dbReference type="SAM" id="Phobius"/>
    </source>
</evidence>
<feature type="domain" description="Fibronectin type-III" evidence="4">
    <location>
        <begin position="312"/>
        <end position="414"/>
    </location>
</feature>
<organism evidence="5">
    <name type="scientific">uncultured Rubrobacteraceae bacterium</name>
    <dbReference type="NCBI Taxonomy" id="349277"/>
    <lineage>
        <taxon>Bacteria</taxon>
        <taxon>Bacillati</taxon>
        <taxon>Actinomycetota</taxon>
        <taxon>Rubrobacteria</taxon>
        <taxon>Rubrobacterales</taxon>
        <taxon>Rubrobacteraceae</taxon>
        <taxon>environmental samples</taxon>
    </lineage>
</organism>
<dbReference type="PROSITE" id="PS00626">
    <property type="entry name" value="RCC1_2"/>
    <property type="match status" value="3"/>
</dbReference>
<dbReference type="InterPro" id="IPR051553">
    <property type="entry name" value="Ran_GTPase-activating"/>
</dbReference>
<feature type="transmembrane region" description="Helical" evidence="3">
    <location>
        <begin position="42"/>
        <end position="66"/>
    </location>
</feature>
<dbReference type="InterPro" id="IPR036116">
    <property type="entry name" value="FN3_sf"/>
</dbReference>
<name>A0A6J4Q8Y5_9ACTN</name>
<keyword evidence="3" id="KW-0472">Membrane</keyword>
<keyword evidence="3" id="KW-1133">Transmembrane helix</keyword>
<dbReference type="PROSITE" id="PS50012">
    <property type="entry name" value="RCC1_3"/>
    <property type="match status" value="4"/>
</dbReference>
<dbReference type="Gene3D" id="2.130.10.30">
    <property type="entry name" value="Regulator of chromosome condensation 1/beta-lactamase-inhibitor protein II"/>
    <property type="match status" value="2"/>
</dbReference>
<evidence type="ECO:0000313" key="5">
    <source>
        <dbReference type="EMBL" id="CAA9433792.1"/>
    </source>
</evidence>
<dbReference type="InterPro" id="IPR032812">
    <property type="entry name" value="SbsA_Ig"/>
</dbReference>
<dbReference type="InterPro" id="IPR009091">
    <property type="entry name" value="RCC1/BLIP-II"/>
</dbReference>
<evidence type="ECO:0000259" key="4">
    <source>
        <dbReference type="PROSITE" id="PS50853"/>
    </source>
</evidence>
<proteinExistence type="predicted"/>
<dbReference type="InterPro" id="IPR000408">
    <property type="entry name" value="Reg_chr_condens"/>
</dbReference>
<dbReference type="EMBL" id="CADCVE010000001">
    <property type="protein sequence ID" value="CAA9433792.1"/>
    <property type="molecule type" value="Genomic_DNA"/>
</dbReference>
<dbReference type="GO" id="GO:0016798">
    <property type="term" value="F:hydrolase activity, acting on glycosyl bonds"/>
    <property type="evidence" value="ECO:0007669"/>
    <property type="project" value="UniProtKB-KW"/>
</dbReference>
<dbReference type="PANTHER" id="PTHR45982">
    <property type="entry name" value="REGULATOR OF CHROMOSOME CONDENSATION"/>
    <property type="match status" value="1"/>
</dbReference>
<dbReference type="InterPro" id="IPR014755">
    <property type="entry name" value="Cu-Rt/internalin_Ig-like"/>
</dbReference>
<dbReference type="Pfam" id="PF13540">
    <property type="entry name" value="RCC1_2"/>
    <property type="match status" value="5"/>
</dbReference>
<dbReference type="AlphaFoldDB" id="A0A6J4Q8Y5"/>
<protein>
    <recommendedName>
        <fullName evidence="4">Fibronectin type-III domain-containing protein</fullName>
    </recommendedName>
</protein>
<dbReference type="InterPro" id="IPR058692">
    <property type="entry name" value="Fn3_SaeA_2nd"/>
</dbReference>
<dbReference type="Pfam" id="PF25833">
    <property type="entry name" value="Fn3_SaeA_3rd"/>
    <property type="match status" value="1"/>
</dbReference>